<evidence type="ECO:0000256" key="1">
    <source>
        <dbReference type="SAM" id="MobiDB-lite"/>
    </source>
</evidence>
<protein>
    <submittedName>
        <fullName evidence="3">F-ORF</fullName>
    </submittedName>
</protein>
<organism evidence="3">
    <name type="scientific">Cuneopsis heudei</name>
    <dbReference type="NCBI Taxonomy" id="232579"/>
    <lineage>
        <taxon>Eukaryota</taxon>
        <taxon>Metazoa</taxon>
        <taxon>Spiralia</taxon>
        <taxon>Lophotrochozoa</taxon>
        <taxon>Mollusca</taxon>
        <taxon>Bivalvia</taxon>
        <taxon>Autobranchia</taxon>
        <taxon>Heteroconchia</taxon>
        <taxon>Palaeoheterodonta</taxon>
        <taxon>Unionida</taxon>
        <taxon>Unionoidea</taxon>
        <taxon>Unionidae</taxon>
        <taxon>Unioninae</taxon>
        <taxon>Cuneopsis</taxon>
    </lineage>
</organism>
<accession>A0A2I7MLA4</accession>
<reference evidence="3" key="1">
    <citation type="journal article" date="2018" name="Conserv Genet Resour">
        <title>The complete maternal mitochondrial genome sequence of Cuneopsis heudei (Bivalvia: Unionoida: Unionidae).</title>
        <authorList>
            <person name="Wang Q."/>
            <person name="Ma L."/>
            <person name="Li L."/>
            <person name="Feng R."/>
            <person name="Mu H."/>
            <person name="Wang X."/>
            <person name="Wang C."/>
            <person name="Wang X."/>
        </authorList>
    </citation>
    <scope>NUCLEOTIDE SEQUENCE</scope>
</reference>
<feature type="region of interest" description="Disordered" evidence="1">
    <location>
        <begin position="51"/>
        <end position="83"/>
    </location>
</feature>
<dbReference type="AlphaFoldDB" id="A0A2I7MLA4"/>
<keyword evidence="2" id="KW-0812">Transmembrane</keyword>
<feature type="transmembrane region" description="Helical" evidence="2">
    <location>
        <begin position="12"/>
        <end position="35"/>
    </location>
</feature>
<keyword evidence="2" id="KW-0472">Membrane</keyword>
<gene>
    <name evidence="3" type="primary">FORF</name>
</gene>
<keyword evidence="2" id="KW-1133">Transmembrane helix</keyword>
<evidence type="ECO:0000256" key="2">
    <source>
        <dbReference type="SAM" id="Phobius"/>
    </source>
</evidence>
<name>A0A2I7MLA4_9BIVA</name>
<dbReference type="EMBL" id="MF687348">
    <property type="protein sequence ID" value="AUR43925.1"/>
    <property type="molecule type" value="Genomic_DNA"/>
</dbReference>
<evidence type="ECO:0000313" key="3">
    <source>
        <dbReference type="EMBL" id="AUR43925.1"/>
    </source>
</evidence>
<keyword evidence="3" id="KW-0496">Mitochondrion</keyword>
<feature type="compositionally biased region" description="Polar residues" evidence="1">
    <location>
        <begin position="69"/>
        <end position="83"/>
    </location>
</feature>
<sequence>MPKQKLPNWLSNCLSFSLLISLIALCLIPAIPMFILSNEPELTNQALCSMNLNDQSPQPKTGDHPVIPSSANTDLAKTQPKQQ</sequence>
<proteinExistence type="predicted"/>
<geneLocation type="mitochondrion" evidence="3"/>